<dbReference type="InterPro" id="IPR050282">
    <property type="entry name" value="Cycloisomerase_2"/>
</dbReference>
<dbReference type="InterPro" id="IPR015943">
    <property type="entry name" value="WD40/YVTN_repeat-like_dom_sf"/>
</dbReference>
<comment type="caution">
    <text evidence="3">The sequence shown here is derived from an EMBL/GenBank/DDBJ whole genome shotgun (WGS) entry which is preliminary data.</text>
</comment>
<sequence>MASSNSHDLLVGTFATPYLFALRFTTPSSGDAKASLEIVKQHNAVGSHSWLHLNKPNKSGVRNLYTTAWLEPPAVAAYAVHDSSNIELLNTAPTNSRSGYICASMTHAYSAGGATGEVFALDQETGAFTTGEGHEANGPIESTTGGKDFLSDKNTPTTISPVQKLTFIDTSGQRDDGSTMDFGGLRHGAHSTDLSPDGSLLYIADIGRNCIWMYSIGTGAGQGHMQLAEKKISVRKHDGPRHVWPHPGGKYVYCLQEHSSVVDVFEVVKDGNSDGNVKLVHKQGVRIIPKGLPVNEFWADEVRTSLSNGDQPRYLYASTRGLKEGRKGYVAVYALTPEGLVEGAELVTRQTAGRDEHDDDAAWRDDDQSGLQYMYETVTSGGWANAVEPGVTVHGVEYIAMTDSEEGFVFVLSWDGKEIREAARVNLNEGTDTSKGKNGAATAVWL</sequence>
<evidence type="ECO:0000256" key="1">
    <source>
        <dbReference type="ARBA" id="ARBA00005564"/>
    </source>
</evidence>
<name>A0ABR0KGN6_9EURO</name>
<proteinExistence type="inferred from homology"/>
<organism evidence="3 4">
    <name type="scientific">Lithohypha guttulata</name>
    <dbReference type="NCBI Taxonomy" id="1690604"/>
    <lineage>
        <taxon>Eukaryota</taxon>
        <taxon>Fungi</taxon>
        <taxon>Dikarya</taxon>
        <taxon>Ascomycota</taxon>
        <taxon>Pezizomycotina</taxon>
        <taxon>Eurotiomycetes</taxon>
        <taxon>Chaetothyriomycetidae</taxon>
        <taxon>Chaetothyriales</taxon>
        <taxon>Trichomeriaceae</taxon>
        <taxon>Lithohypha</taxon>
    </lineage>
</organism>
<evidence type="ECO:0008006" key="5">
    <source>
        <dbReference type="Google" id="ProtNLM"/>
    </source>
</evidence>
<evidence type="ECO:0000313" key="4">
    <source>
        <dbReference type="Proteomes" id="UP001345013"/>
    </source>
</evidence>
<dbReference type="Proteomes" id="UP001345013">
    <property type="component" value="Unassembled WGS sequence"/>
</dbReference>
<dbReference type="SUPFAM" id="SSF75011">
    <property type="entry name" value="3-carboxy-cis,cis-mucoante lactonizing enzyme"/>
    <property type="match status" value="1"/>
</dbReference>
<keyword evidence="4" id="KW-1185">Reference proteome</keyword>
<gene>
    <name evidence="3" type="ORF">LTR24_002868</name>
</gene>
<accession>A0ABR0KGN6</accession>
<dbReference type="InterPro" id="IPR019405">
    <property type="entry name" value="Lactonase_7-beta_prop"/>
</dbReference>
<dbReference type="Gene3D" id="2.130.10.10">
    <property type="entry name" value="YVTN repeat-like/Quinoprotein amine dehydrogenase"/>
    <property type="match status" value="1"/>
</dbReference>
<reference evidence="3 4" key="1">
    <citation type="submission" date="2023-08" db="EMBL/GenBank/DDBJ databases">
        <title>Black Yeasts Isolated from many extreme environments.</title>
        <authorList>
            <person name="Coleine C."/>
            <person name="Stajich J.E."/>
            <person name="Selbmann L."/>
        </authorList>
    </citation>
    <scope>NUCLEOTIDE SEQUENCE [LARGE SCALE GENOMIC DNA]</scope>
    <source>
        <strain evidence="3 4">CCFEE 5885</strain>
    </source>
</reference>
<dbReference type="PANTHER" id="PTHR30344">
    <property type="entry name" value="6-PHOSPHOGLUCONOLACTONASE-RELATED"/>
    <property type="match status" value="1"/>
</dbReference>
<dbReference type="PANTHER" id="PTHR30344:SF4">
    <property type="entry name" value="CYCLASE, PUTATIVE (AFU_ORTHOLOGUE AFUA_6G11580)-RELATED"/>
    <property type="match status" value="1"/>
</dbReference>
<comment type="similarity">
    <text evidence="1">Belongs to the cycloisomerase 2 family.</text>
</comment>
<dbReference type="EMBL" id="JAVRRG010000025">
    <property type="protein sequence ID" value="KAK5095904.1"/>
    <property type="molecule type" value="Genomic_DNA"/>
</dbReference>
<evidence type="ECO:0000256" key="2">
    <source>
        <dbReference type="SAM" id="MobiDB-lite"/>
    </source>
</evidence>
<feature type="region of interest" description="Disordered" evidence="2">
    <location>
        <begin position="129"/>
        <end position="154"/>
    </location>
</feature>
<protein>
    <recommendedName>
        <fullName evidence="5">Muconate cycloisomerase 1</fullName>
    </recommendedName>
</protein>
<dbReference type="Pfam" id="PF10282">
    <property type="entry name" value="Lactonase"/>
    <property type="match status" value="1"/>
</dbReference>
<evidence type="ECO:0000313" key="3">
    <source>
        <dbReference type="EMBL" id="KAK5095904.1"/>
    </source>
</evidence>